<dbReference type="EMBL" id="AJVK01013076">
    <property type="status" value="NOT_ANNOTATED_CDS"/>
    <property type="molecule type" value="Genomic_DNA"/>
</dbReference>
<keyword evidence="6" id="KW-1185">Reference proteome</keyword>
<dbReference type="InterPro" id="IPR007588">
    <property type="entry name" value="Znf_FLYWCH"/>
</dbReference>
<accession>A0A1B0GN78</accession>
<evidence type="ECO:0000256" key="3">
    <source>
        <dbReference type="ARBA" id="ARBA00022833"/>
    </source>
</evidence>
<dbReference type="Pfam" id="PF04500">
    <property type="entry name" value="FLYWCH"/>
    <property type="match status" value="3"/>
</dbReference>
<dbReference type="InterPro" id="IPR040312">
    <property type="entry name" value="FWCH1/FWCH2"/>
</dbReference>
<protein>
    <recommendedName>
        <fullName evidence="4">FLYWCH-type domain-containing protein</fullName>
    </recommendedName>
</protein>
<dbReference type="Proteomes" id="UP000092462">
    <property type="component" value="Unassembled WGS sequence"/>
</dbReference>
<dbReference type="VEuPathDB" id="VectorBase:PPAI004440"/>
<organism evidence="5 6">
    <name type="scientific">Phlebotomus papatasi</name>
    <name type="common">Sandfly</name>
    <dbReference type="NCBI Taxonomy" id="29031"/>
    <lineage>
        <taxon>Eukaryota</taxon>
        <taxon>Metazoa</taxon>
        <taxon>Ecdysozoa</taxon>
        <taxon>Arthropoda</taxon>
        <taxon>Hexapoda</taxon>
        <taxon>Insecta</taxon>
        <taxon>Pterygota</taxon>
        <taxon>Neoptera</taxon>
        <taxon>Endopterygota</taxon>
        <taxon>Diptera</taxon>
        <taxon>Nematocera</taxon>
        <taxon>Psychodoidea</taxon>
        <taxon>Psychodidae</taxon>
        <taxon>Phlebotomus</taxon>
        <taxon>Phlebotomus</taxon>
    </lineage>
</organism>
<reference evidence="5" key="1">
    <citation type="submission" date="2022-08" db="UniProtKB">
        <authorList>
            <consortium name="EnsemblMetazoa"/>
        </authorList>
    </citation>
    <scope>IDENTIFICATION</scope>
    <source>
        <strain evidence="5">Israel</strain>
    </source>
</reference>
<evidence type="ECO:0000256" key="2">
    <source>
        <dbReference type="ARBA" id="ARBA00022771"/>
    </source>
</evidence>
<dbReference type="AlphaFoldDB" id="A0A1B0GN78"/>
<name>A0A1B0GN78_PHLPP</name>
<dbReference type="VEuPathDB" id="VectorBase:PPAPM1_005231"/>
<evidence type="ECO:0000256" key="1">
    <source>
        <dbReference type="ARBA" id="ARBA00022723"/>
    </source>
</evidence>
<feature type="domain" description="FLYWCH-type" evidence="4">
    <location>
        <begin position="9"/>
        <end position="69"/>
    </location>
</feature>
<dbReference type="GO" id="GO:0008270">
    <property type="term" value="F:zinc ion binding"/>
    <property type="evidence" value="ECO:0007669"/>
    <property type="project" value="UniProtKB-KW"/>
</dbReference>
<evidence type="ECO:0000313" key="5">
    <source>
        <dbReference type="EnsemblMetazoa" id="PPAI004440-PA"/>
    </source>
</evidence>
<keyword evidence="1" id="KW-0479">Metal-binding</keyword>
<dbReference type="PANTHER" id="PTHR31665">
    <property type="entry name" value="FLYWCH FAMILY MEMBER 2-RELATED"/>
    <property type="match status" value="1"/>
</dbReference>
<feature type="domain" description="FLYWCH-type" evidence="4">
    <location>
        <begin position="94"/>
        <end position="151"/>
    </location>
</feature>
<dbReference type="PANTHER" id="PTHR31665:SF0">
    <property type="entry name" value="FLYWCH FAMILY MEMBER 2"/>
    <property type="match status" value="1"/>
</dbReference>
<evidence type="ECO:0000259" key="4">
    <source>
        <dbReference type="Pfam" id="PF04500"/>
    </source>
</evidence>
<proteinExistence type="predicted"/>
<keyword evidence="3" id="KW-0862">Zinc</keyword>
<dbReference type="Gene3D" id="2.20.25.240">
    <property type="match status" value="3"/>
</dbReference>
<sequence>MHDLLMWLTQRGYRCLVINGHQFVKDRLSHDSINWRCGHFQKFKCKARAVTKVYNGVEMLKITQGTHSHTKPQRIRKHVAMKSWRPKKLPLFTYVVGQRGTPKILYEGFTYICTKSIKNRKYWVCSKQRSRGCRARIITDYDETELITRNNEILLPFNPKFPQTTHVLWHQKLEFVRGQRGHQLLVFDGYCFSKNNTSLNTTYWTCRYKSLTKGYCRARLMTTQTDEKNDLHRITVTKPHHNHEPTRRMQRKYKEDHYNTMHNIY</sequence>
<keyword evidence="2" id="KW-0863">Zinc-finger</keyword>
<feature type="domain" description="FLYWCH-type" evidence="4">
    <location>
        <begin position="175"/>
        <end position="243"/>
    </location>
</feature>
<evidence type="ECO:0000313" key="6">
    <source>
        <dbReference type="Proteomes" id="UP000092462"/>
    </source>
</evidence>
<dbReference type="EnsemblMetazoa" id="PPAI004440-RA">
    <property type="protein sequence ID" value="PPAI004440-PA"/>
    <property type="gene ID" value="PPAI004440"/>
</dbReference>